<proteinExistence type="predicted"/>
<evidence type="ECO:0000313" key="2">
    <source>
        <dbReference type="EMBL" id="CAD8195054.1"/>
    </source>
</evidence>
<reference evidence="2" key="1">
    <citation type="submission" date="2021-01" db="EMBL/GenBank/DDBJ databases">
        <authorList>
            <consortium name="Genoscope - CEA"/>
            <person name="William W."/>
        </authorList>
    </citation>
    <scope>NUCLEOTIDE SEQUENCE</scope>
</reference>
<feature type="transmembrane region" description="Helical" evidence="1">
    <location>
        <begin position="20"/>
        <end position="42"/>
    </location>
</feature>
<dbReference type="Proteomes" id="UP000683925">
    <property type="component" value="Unassembled WGS sequence"/>
</dbReference>
<gene>
    <name evidence="2" type="ORF">POCTA_138.1.T1080086</name>
</gene>
<evidence type="ECO:0000256" key="1">
    <source>
        <dbReference type="SAM" id="Phobius"/>
    </source>
</evidence>
<accession>A0A8S1WYA6</accession>
<organism evidence="2 3">
    <name type="scientific">Paramecium octaurelia</name>
    <dbReference type="NCBI Taxonomy" id="43137"/>
    <lineage>
        <taxon>Eukaryota</taxon>
        <taxon>Sar</taxon>
        <taxon>Alveolata</taxon>
        <taxon>Ciliophora</taxon>
        <taxon>Intramacronucleata</taxon>
        <taxon>Oligohymenophorea</taxon>
        <taxon>Peniculida</taxon>
        <taxon>Parameciidae</taxon>
        <taxon>Paramecium</taxon>
    </lineage>
</organism>
<keyword evidence="1" id="KW-1133">Transmembrane helix</keyword>
<keyword evidence="3" id="KW-1185">Reference proteome</keyword>
<keyword evidence="1" id="KW-0812">Transmembrane</keyword>
<sequence>MNRIPINILVVINQNNCNPFIHLIIIYIKCIIVLQVNQFIYINKIASKGFYNHRFCSSSHKQKPVKIDFSFQESKPISPKIRNIQPKQNWPSANQPKIKLNNFNERGKQFYMETPKMNNVSRSHSAHGCRPNTSEFRATYSRWICSPLQQASNTVEPMKGFYTLKYIGEHNQQIGVLSKKVSMKASPKKDSKRIRSYTPSIVINNQYVVNKYLISRKLGEHN</sequence>
<dbReference type="OMA" id="SHSAHGC"/>
<keyword evidence="1" id="KW-0472">Membrane</keyword>
<comment type="caution">
    <text evidence="2">The sequence shown here is derived from an EMBL/GenBank/DDBJ whole genome shotgun (WGS) entry which is preliminary data.</text>
</comment>
<name>A0A8S1WYA6_PAROT</name>
<dbReference type="EMBL" id="CAJJDP010000108">
    <property type="protein sequence ID" value="CAD8195054.1"/>
    <property type="molecule type" value="Genomic_DNA"/>
</dbReference>
<dbReference type="OrthoDB" id="10304624at2759"/>
<protein>
    <submittedName>
        <fullName evidence="2">Uncharacterized protein</fullName>
    </submittedName>
</protein>
<evidence type="ECO:0000313" key="3">
    <source>
        <dbReference type="Proteomes" id="UP000683925"/>
    </source>
</evidence>
<dbReference type="AlphaFoldDB" id="A0A8S1WYA6"/>